<dbReference type="SUPFAM" id="SSF89957">
    <property type="entry name" value="MTH1187/YkoF-like"/>
    <property type="match status" value="1"/>
</dbReference>
<dbReference type="OrthoDB" id="9793516at2"/>
<dbReference type="PANTHER" id="PTHR33777:SF1">
    <property type="entry name" value="UPF0045 PROTEIN ECM15"/>
    <property type="match status" value="1"/>
</dbReference>
<reference evidence="3 4" key="1">
    <citation type="submission" date="2013-08" db="EMBL/GenBank/DDBJ databases">
        <authorList>
            <person name="Durkin A.S."/>
            <person name="Haft D.R."/>
            <person name="McCorrison J."/>
            <person name="Torralba M."/>
            <person name="Gillis M."/>
            <person name="Haft D.H."/>
            <person name="Methe B."/>
            <person name="Sutton G."/>
            <person name="Nelson K.E."/>
        </authorList>
    </citation>
    <scope>NUCLEOTIDE SEQUENCE [LARGE SCALE GENOMIC DNA]</scope>
    <source>
        <strain evidence="3 4">F0195</strain>
    </source>
</reference>
<name>U2TPC6_9ACTN</name>
<dbReference type="InterPro" id="IPR051614">
    <property type="entry name" value="UPF0045_domain"/>
</dbReference>
<dbReference type="STRING" id="1125712.HMPREF1316_0002"/>
<dbReference type="AlphaFoldDB" id="U2TPC6"/>
<dbReference type="PATRIC" id="fig|1125712.3.peg.1139"/>
<sequence length="109" mass="11937">MNCSVAIQYLPMNAGSDDELCRIVDEVIAEIDASGLDHYVGPFETTVEGDFDACMALVKRCIERGARAGCAESASYIKVSYRPEGDVMTTEHKIGKYHRTDSEFAGHEA</sequence>
<dbReference type="PANTHER" id="PTHR33777">
    <property type="entry name" value="UPF0045 PROTEIN ECM15"/>
    <property type="match status" value="1"/>
</dbReference>
<dbReference type="Gene3D" id="3.30.70.930">
    <property type="match status" value="1"/>
</dbReference>
<comment type="similarity">
    <text evidence="1">Belongs to the UPF0045 family.</text>
</comment>
<dbReference type="InterPro" id="IPR002767">
    <property type="entry name" value="Thiamine_BP"/>
</dbReference>
<feature type="domain" description="Thiamine-binding protein" evidence="2">
    <location>
        <begin position="5"/>
        <end position="97"/>
    </location>
</feature>
<evidence type="ECO:0000259" key="2">
    <source>
        <dbReference type="Pfam" id="PF01910"/>
    </source>
</evidence>
<accession>U2TPC6</accession>
<comment type="caution">
    <text evidence="3">The sequence shown here is derived from an EMBL/GenBank/DDBJ whole genome shotgun (WGS) entry which is preliminary data.</text>
</comment>
<dbReference type="Proteomes" id="UP000016638">
    <property type="component" value="Unassembled WGS sequence"/>
</dbReference>
<dbReference type="InterPro" id="IPR029756">
    <property type="entry name" value="MTH1187/YkoF-like"/>
</dbReference>
<dbReference type="Pfam" id="PF01910">
    <property type="entry name" value="Thiamine_BP"/>
    <property type="match status" value="1"/>
</dbReference>
<evidence type="ECO:0000256" key="1">
    <source>
        <dbReference type="ARBA" id="ARBA00010272"/>
    </source>
</evidence>
<gene>
    <name evidence="3" type="ORF">HMPREF1316_0002</name>
</gene>
<protein>
    <submittedName>
        <fullName evidence="3">PF01910 family protein</fullName>
    </submittedName>
</protein>
<dbReference type="EMBL" id="AWEZ01000045">
    <property type="protein sequence ID" value="ERL08285.1"/>
    <property type="molecule type" value="Genomic_DNA"/>
</dbReference>
<organism evidence="3 4">
    <name type="scientific">Olsenella profusa F0195</name>
    <dbReference type="NCBI Taxonomy" id="1125712"/>
    <lineage>
        <taxon>Bacteria</taxon>
        <taxon>Bacillati</taxon>
        <taxon>Actinomycetota</taxon>
        <taxon>Coriobacteriia</taxon>
        <taxon>Coriobacteriales</taxon>
        <taxon>Atopobiaceae</taxon>
        <taxon>Olsenella</taxon>
    </lineage>
</organism>
<dbReference type="eggNOG" id="COG0011">
    <property type="taxonomic scope" value="Bacteria"/>
</dbReference>
<dbReference type="GO" id="GO:0005829">
    <property type="term" value="C:cytosol"/>
    <property type="evidence" value="ECO:0007669"/>
    <property type="project" value="TreeGrafter"/>
</dbReference>
<keyword evidence="4" id="KW-1185">Reference proteome</keyword>
<evidence type="ECO:0000313" key="4">
    <source>
        <dbReference type="Proteomes" id="UP000016638"/>
    </source>
</evidence>
<proteinExistence type="inferred from homology"/>
<evidence type="ECO:0000313" key="3">
    <source>
        <dbReference type="EMBL" id="ERL08285.1"/>
    </source>
</evidence>
<dbReference type="RefSeq" id="WP_021726154.1">
    <property type="nucleotide sequence ID" value="NZ_AWEZ01000045.1"/>
</dbReference>